<comment type="subunit">
    <text evidence="17">At low DSF concentrations, interacts with RpfF.</text>
</comment>
<evidence type="ECO:0000256" key="10">
    <source>
        <dbReference type="ARBA" id="ARBA00022777"/>
    </source>
</evidence>
<dbReference type="GO" id="GO:0005886">
    <property type="term" value="C:plasma membrane"/>
    <property type="evidence" value="ECO:0007669"/>
    <property type="project" value="UniProtKB-SubCell"/>
</dbReference>
<dbReference type="SUPFAM" id="SSF52172">
    <property type="entry name" value="CheY-like"/>
    <property type="match status" value="2"/>
</dbReference>
<dbReference type="FunFam" id="1.10.287.130:FF:000002">
    <property type="entry name" value="Two-component osmosensing histidine kinase"/>
    <property type="match status" value="1"/>
</dbReference>
<dbReference type="PROSITE" id="PS50110">
    <property type="entry name" value="RESPONSE_REGULATORY"/>
    <property type="match status" value="2"/>
</dbReference>
<dbReference type="PRINTS" id="PR00344">
    <property type="entry name" value="BCTRLSENSOR"/>
</dbReference>
<proteinExistence type="predicted"/>
<dbReference type="InterPro" id="IPR035965">
    <property type="entry name" value="PAS-like_dom_sf"/>
</dbReference>
<dbReference type="Gene3D" id="3.30.565.10">
    <property type="entry name" value="Histidine kinase-like ATPase, C-terminal domain"/>
    <property type="match status" value="1"/>
</dbReference>
<dbReference type="Gene3D" id="1.10.287.130">
    <property type="match status" value="1"/>
</dbReference>
<evidence type="ECO:0000313" key="24">
    <source>
        <dbReference type="EMBL" id="OWR05877.1"/>
    </source>
</evidence>
<dbReference type="SMART" id="SM00448">
    <property type="entry name" value="REC"/>
    <property type="match status" value="2"/>
</dbReference>
<keyword evidence="14" id="KW-0843">Virulence</keyword>
<evidence type="ECO:0000256" key="2">
    <source>
        <dbReference type="ARBA" id="ARBA00004651"/>
    </source>
</evidence>
<name>A0A254NIH0_9BURK</name>
<evidence type="ECO:0000256" key="20">
    <source>
        <dbReference type="PROSITE-ProRule" id="PRU00169"/>
    </source>
</evidence>
<dbReference type="SMART" id="SM00387">
    <property type="entry name" value="HATPase_c"/>
    <property type="match status" value="1"/>
</dbReference>
<evidence type="ECO:0000256" key="14">
    <source>
        <dbReference type="ARBA" id="ARBA00023026"/>
    </source>
</evidence>
<evidence type="ECO:0000256" key="18">
    <source>
        <dbReference type="ARBA" id="ARBA00068150"/>
    </source>
</evidence>
<dbReference type="InterPro" id="IPR036097">
    <property type="entry name" value="HisK_dim/P_sf"/>
</dbReference>
<dbReference type="InterPro" id="IPR005467">
    <property type="entry name" value="His_kinase_dom"/>
</dbReference>
<evidence type="ECO:0000256" key="7">
    <source>
        <dbReference type="ARBA" id="ARBA00022692"/>
    </source>
</evidence>
<dbReference type="SMART" id="SM00388">
    <property type="entry name" value="HisKA"/>
    <property type="match status" value="1"/>
</dbReference>
<feature type="modified residue" description="4-aspartylphosphate" evidence="20">
    <location>
        <position position="453"/>
    </location>
</feature>
<comment type="catalytic activity">
    <reaction evidence="1">
        <text>ATP + protein L-histidine = ADP + protein N-phospho-L-histidine.</text>
        <dbReference type="EC" id="2.7.13.3"/>
    </reaction>
</comment>
<keyword evidence="10" id="KW-0418">Kinase</keyword>
<keyword evidence="13" id="KW-0902">Two-component regulatory system</keyword>
<evidence type="ECO:0000256" key="13">
    <source>
        <dbReference type="ARBA" id="ARBA00023012"/>
    </source>
</evidence>
<dbReference type="RefSeq" id="WP_088482080.1">
    <property type="nucleotide sequence ID" value="NZ_JBCNLH010000002.1"/>
</dbReference>
<evidence type="ECO:0000256" key="8">
    <source>
        <dbReference type="ARBA" id="ARBA00022729"/>
    </source>
</evidence>
<feature type="modified residue" description="4-aspartylphosphate" evidence="20">
    <location>
        <position position="595"/>
    </location>
</feature>
<keyword evidence="15" id="KW-0472">Membrane</keyword>
<dbReference type="PROSITE" id="PS50109">
    <property type="entry name" value="HIS_KIN"/>
    <property type="match status" value="1"/>
</dbReference>
<feature type="region of interest" description="Disordered" evidence="21">
    <location>
        <begin position="1"/>
        <end position="23"/>
    </location>
</feature>
<evidence type="ECO:0000256" key="3">
    <source>
        <dbReference type="ARBA" id="ARBA00012438"/>
    </source>
</evidence>
<feature type="domain" description="Response regulatory" evidence="23">
    <location>
        <begin position="542"/>
        <end position="661"/>
    </location>
</feature>
<dbReference type="InterPro" id="IPR001789">
    <property type="entry name" value="Sig_transdc_resp-reg_receiver"/>
</dbReference>
<keyword evidence="5 20" id="KW-0597">Phosphoprotein</keyword>
<reference evidence="24 25" key="1">
    <citation type="journal article" date="2007" name="Int. J. Syst. Evol. Microbiol.">
        <title>Description of Pelomonas aquatica sp. nov. and Pelomonas puraquae sp. nov., isolated from industrial and haemodialysis water.</title>
        <authorList>
            <person name="Gomila M."/>
            <person name="Bowien B."/>
            <person name="Falsen E."/>
            <person name="Moore E.R."/>
            <person name="Lalucat J."/>
        </authorList>
    </citation>
    <scope>NUCLEOTIDE SEQUENCE [LARGE SCALE GENOMIC DNA]</scope>
    <source>
        <strain evidence="24 25">CCUG 52769</strain>
    </source>
</reference>
<keyword evidence="8" id="KW-0732">Signal</keyword>
<keyword evidence="11" id="KW-0067">ATP-binding</keyword>
<organism evidence="24 25">
    <name type="scientific">Roseateles puraquae</name>
    <dbReference type="NCBI Taxonomy" id="431059"/>
    <lineage>
        <taxon>Bacteria</taxon>
        <taxon>Pseudomonadati</taxon>
        <taxon>Pseudomonadota</taxon>
        <taxon>Betaproteobacteria</taxon>
        <taxon>Burkholderiales</taxon>
        <taxon>Sphaerotilaceae</taxon>
        <taxon>Roseateles</taxon>
    </lineage>
</organism>
<sequence>MAALDAQGDGAGSPPAGPTLSCQTAEAASASPLVREVLAHLPCGLAVFDAERRLLVHNPEFERLLQVPSSLFEEPPLRFDDLIAFFAARGDYGEGDQAQAAVQAALALGRDQRANRLETYRTGGRLIEARTAPLPDGGLVLTCLDLTPQAQARLAAERASQAKTRFLANMSHEIRTPMNAVLGMLRLLQKTPLDTRQRDYAVKSEGAARGLLGLLNDILDFSKIEAGRLSLDPHPTRLDELLRDLSVILSANVDKRDLELLFDVDTQLPPVILADALRLQQVLVNLAGNAIKFTSSGEVVLGIHRVTQTAGSVVLAFSVKDTGIGITPEQQARIFSGFSQAEASTARRFGGTGLGLAISRRLVRLMGGDIHVESTPGVGSCFSFTLSFALPDSEEPLPATEPLRALVIDDHADARRVLGALAQSLGWQVRLAASGAEGLQAAESGPLDVVLLDWVMPGMDGWQTTVHLRQRLGPEPLILMVTSHDRERLAQRSASEQALLDGFLVKPVTASMLSQAVATARQSRSQPGKTQEATPQRLAGLRLLLVEDNPSSQQVTRELLSLEGADVTLATDGRQALSLLAQTRGARGFDAVLMDVQMPVMDGTTATRLIRRQLGLTLPVIAMTAGALDSERQACLDAGMDEHLCKPFDPDILVAVLRRRCTAAPVEPTTAAASPTELPPALLADAGRAGIALAEALARMSGRIELFERTLAALHEQDRKLALALAEGGQAAARGLHGYRGLAAMLGAGELAALAAEGEHATDPGPDWRRRFLARREADLAALDRLAADLAAREALYARHAEADRPAPPASPLMQKLDAFKALLDGADLEALDAHEALRGHLPPDFAAPLEDAMAALDFPAASALCRRLRTTLEATP</sequence>
<dbReference type="InterPro" id="IPR036641">
    <property type="entry name" value="HPT_dom_sf"/>
</dbReference>
<protein>
    <recommendedName>
        <fullName evidence="18">Sensory/regulatory protein RpfC</fullName>
        <ecNumber evidence="3">2.7.13.3</ecNumber>
    </recommendedName>
    <alternativeName>
        <fullName evidence="19">Virulence sensor protein BvgS</fullName>
    </alternativeName>
</protein>
<evidence type="ECO:0000256" key="17">
    <source>
        <dbReference type="ARBA" id="ARBA00064003"/>
    </source>
</evidence>
<keyword evidence="25" id="KW-1185">Reference proteome</keyword>
<evidence type="ECO:0000256" key="21">
    <source>
        <dbReference type="SAM" id="MobiDB-lite"/>
    </source>
</evidence>
<dbReference type="Proteomes" id="UP000197446">
    <property type="component" value="Unassembled WGS sequence"/>
</dbReference>
<evidence type="ECO:0000256" key="4">
    <source>
        <dbReference type="ARBA" id="ARBA00022475"/>
    </source>
</evidence>
<dbReference type="InterPro" id="IPR036890">
    <property type="entry name" value="HATPase_C_sf"/>
</dbReference>
<dbReference type="InterPro" id="IPR003661">
    <property type="entry name" value="HisK_dim/P_dom"/>
</dbReference>
<dbReference type="EMBL" id="NISI01000001">
    <property type="protein sequence ID" value="OWR05877.1"/>
    <property type="molecule type" value="Genomic_DNA"/>
</dbReference>
<dbReference type="CDD" id="cd17546">
    <property type="entry name" value="REC_hyHK_CKI1_RcsC-like"/>
    <property type="match status" value="2"/>
</dbReference>
<evidence type="ECO:0000256" key="1">
    <source>
        <dbReference type="ARBA" id="ARBA00000085"/>
    </source>
</evidence>
<dbReference type="FunFam" id="3.30.565.10:FF:000010">
    <property type="entry name" value="Sensor histidine kinase RcsC"/>
    <property type="match status" value="1"/>
</dbReference>
<evidence type="ECO:0000256" key="6">
    <source>
        <dbReference type="ARBA" id="ARBA00022679"/>
    </source>
</evidence>
<evidence type="ECO:0000259" key="23">
    <source>
        <dbReference type="PROSITE" id="PS50110"/>
    </source>
</evidence>
<comment type="subcellular location">
    <subcellularLocation>
        <location evidence="2">Cell membrane</location>
        <topology evidence="2">Multi-pass membrane protein</topology>
    </subcellularLocation>
</comment>
<dbReference type="OrthoDB" id="5519028at2"/>
<dbReference type="PANTHER" id="PTHR45339">
    <property type="entry name" value="HYBRID SIGNAL TRANSDUCTION HISTIDINE KINASE J"/>
    <property type="match status" value="1"/>
</dbReference>
<comment type="caution">
    <text evidence="24">The sequence shown here is derived from an EMBL/GenBank/DDBJ whole genome shotgun (WGS) entry which is preliminary data.</text>
</comment>
<dbReference type="Pfam" id="PF00512">
    <property type="entry name" value="HisKA"/>
    <property type="match status" value="1"/>
</dbReference>
<dbReference type="InterPro" id="IPR004358">
    <property type="entry name" value="Sig_transdc_His_kin-like_C"/>
</dbReference>
<dbReference type="CDD" id="cd16922">
    <property type="entry name" value="HATPase_EvgS-ArcB-TorS-like"/>
    <property type="match status" value="1"/>
</dbReference>
<evidence type="ECO:0000256" key="15">
    <source>
        <dbReference type="ARBA" id="ARBA00023136"/>
    </source>
</evidence>
<dbReference type="Pfam" id="PF12860">
    <property type="entry name" value="PAS_7"/>
    <property type="match status" value="1"/>
</dbReference>
<dbReference type="GO" id="GO:0000155">
    <property type="term" value="F:phosphorelay sensor kinase activity"/>
    <property type="evidence" value="ECO:0007669"/>
    <property type="project" value="InterPro"/>
</dbReference>
<dbReference type="SUPFAM" id="SSF55874">
    <property type="entry name" value="ATPase domain of HSP90 chaperone/DNA topoisomerase II/histidine kinase"/>
    <property type="match status" value="1"/>
</dbReference>
<dbReference type="GO" id="GO:0005524">
    <property type="term" value="F:ATP binding"/>
    <property type="evidence" value="ECO:0007669"/>
    <property type="project" value="UniProtKB-KW"/>
</dbReference>
<keyword evidence="9" id="KW-0547">Nucleotide-binding</keyword>
<keyword evidence="12" id="KW-1133">Transmembrane helix</keyword>
<dbReference type="SUPFAM" id="SSF55785">
    <property type="entry name" value="PYP-like sensor domain (PAS domain)"/>
    <property type="match status" value="1"/>
</dbReference>
<dbReference type="Pfam" id="PF00072">
    <property type="entry name" value="Response_reg"/>
    <property type="match status" value="2"/>
</dbReference>
<evidence type="ECO:0000256" key="9">
    <source>
        <dbReference type="ARBA" id="ARBA00022741"/>
    </source>
</evidence>
<dbReference type="InterPro" id="IPR003594">
    <property type="entry name" value="HATPase_dom"/>
</dbReference>
<evidence type="ECO:0000256" key="16">
    <source>
        <dbReference type="ARBA" id="ARBA00058004"/>
    </source>
</evidence>
<keyword evidence="7" id="KW-0812">Transmembrane</keyword>
<accession>A0A254NIH0</accession>
<evidence type="ECO:0000256" key="11">
    <source>
        <dbReference type="ARBA" id="ARBA00022840"/>
    </source>
</evidence>
<comment type="function">
    <text evidence="16">Member of the two-component regulatory system BvgS/BvgA. Phosphorylates BvgA via a four-step phosphorelay in response to environmental signals.</text>
</comment>
<evidence type="ECO:0000256" key="19">
    <source>
        <dbReference type="ARBA" id="ARBA00070152"/>
    </source>
</evidence>
<dbReference type="SUPFAM" id="SSF47226">
    <property type="entry name" value="Histidine-containing phosphotransfer domain, HPT domain"/>
    <property type="match status" value="1"/>
</dbReference>
<dbReference type="InterPro" id="IPR011006">
    <property type="entry name" value="CheY-like_superfamily"/>
</dbReference>
<feature type="domain" description="Response regulatory" evidence="23">
    <location>
        <begin position="404"/>
        <end position="521"/>
    </location>
</feature>
<dbReference type="SUPFAM" id="SSF47384">
    <property type="entry name" value="Homodimeric domain of signal transducing histidine kinase"/>
    <property type="match status" value="1"/>
</dbReference>
<dbReference type="Gene3D" id="3.30.450.20">
    <property type="entry name" value="PAS domain"/>
    <property type="match status" value="1"/>
</dbReference>
<dbReference type="AlphaFoldDB" id="A0A254NIH0"/>
<dbReference type="Pfam" id="PF02518">
    <property type="entry name" value="HATPase_c"/>
    <property type="match status" value="1"/>
</dbReference>
<evidence type="ECO:0000256" key="12">
    <source>
        <dbReference type="ARBA" id="ARBA00022989"/>
    </source>
</evidence>
<keyword evidence="4" id="KW-1003">Cell membrane</keyword>
<gene>
    <name evidence="24" type="ORF">CDO81_05395</name>
</gene>
<dbReference type="EC" id="2.7.13.3" evidence="3"/>
<evidence type="ECO:0000256" key="5">
    <source>
        <dbReference type="ARBA" id="ARBA00022553"/>
    </source>
</evidence>
<feature type="domain" description="Histidine kinase" evidence="22">
    <location>
        <begin position="169"/>
        <end position="390"/>
    </location>
</feature>
<evidence type="ECO:0000313" key="25">
    <source>
        <dbReference type="Proteomes" id="UP000197446"/>
    </source>
</evidence>
<dbReference type="CDD" id="cd00082">
    <property type="entry name" value="HisKA"/>
    <property type="match status" value="1"/>
</dbReference>
<dbReference type="PANTHER" id="PTHR45339:SF1">
    <property type="entry name" value="HYBRID SIGNAL TRANSDUCTION HISTIDINE KINASE J"/>
    <property type="match status" value="1"/>
</dbReference>
<dbReference type="Gene3D" id="3.40.50.2300">
    <property type="match status" value="2"/>
</dbReference>
<evidence type="ECO:0000259" key="22">
    <source>
        <dbReference type="PROSITE" id="PS50109"/>
    </source>
</evidence>
<keyword evidence="6" id="KW-0808">Transferase</keyword>